<dbReference type="SUPFAM" id="SSF54160">
    <property type="entry name" value="Chromo domain-like"/>
    <property type="match status" value="1"/>
</dbReference>
<protein>
    <submittedName>
        <fullName evidence="2">Chromobox protein-like 3</fullName>
    </submittedName>
</protein>
<dbReference type="Pfam" id="PF00385">
    <property type="entry name" value="Chromo"/>
    <property type="match status" value="1"/>
</dbReference>
<dbReference type="InterPro" id="IPR000953">
    <property type="entry name" value="Chromo/chromo_shadow_dom"/>
</dbReference>
<comment type="caution">
    <text evidence="2">The sequence shown here is derived from an EMBL/GenBank/DDBJ whole genome shotgun (WGS) entry which is preliminary data.</text>
</comment>
<proteinExistence type="predicted"/>
<evidence type="ECO:0000313" key="3">
    <source>
        <dbReference type="Proteomes" id="UP000225706"/>
    </source>
</evidence>
<accession>A0A2B4S648</accession>
<dbReference type="EMBL" id="LSMT01000174">
    <property type="protein sequence ID" value="PFX24519.1"/>
    <property type="molecule type" value="Genomic_DNA"/>
</dbReference>
<dbReference type="OrthoDB" id="5945974at2759"/>
<sequence>MAACARREKGLYAALNSASTADVLPRSVKKRRKASSQMREVERLIARRESATGTEYLVLWKGYSPYDSSWEPEENVTLDCIRLFENPSPAELIVFDDCTTLRVAVEQHLKSETRLPVTIKFRGDVFRCLFKNKGIVQDGWHLLGKADFPAKFFPEFWDHCADSHGQGIKVFYPMKVKHFISWSIRKYNVEDCSPSPRAFQEKLTFSFIKVALGHAS</sequence>
<evidence type="ECO:0000259" key="1">
    <source>
        <dbReference type="PROSITE" id="PS50013"/>
    </source>
</evidence>
<gene>
    <name evidence="2" type="primary">Cbx3</name>
    <name evidence="2" type="ORF">AWC38_SpisGene10876</name>
</gene>
<dbReference type="Proteomes" id="UP000225706">
    <property type="component" value="Unassembled WGS sequence"/>
</dbReference>
<evidence type="ECO:0000313" key="2">
    <source>
        <dbReference type="EMBL" id="PFX24519.1"/>
    </source>
</evidence>
<dbReference type="SMART" id="SM00298">
    <property type="entry name" value="CHROMO"/>
    <property type="match status" value="1"/>
</dbReference>
<name>A0A2B4S648_STYPI</name>
<dbReference type="InterPro" id="IPR016197">
    <property type="entry name" value="Chromo-like_dom_sf"/>
</dbReference>
<feature type="domain" description="Chromo" evidence="1">
    <location>
        <begin position="39"/>
        <end position="86"/>
    </location>
</feature>
<keyword evidence="3" id="KW-1185">Reference proteome</keyword>
<dbReference type="CDD" id="cd00024">
    <property type="entry name" value="CD_CSD"/>
    <property type="match status" value="1"/>
</dbReference>
<dbReference type="Gene3D" id="2.40.50.40">
    <property type="match status" value="1"/>
</dbReference>
<organism evidence="2 3">
    <name type="scientific">Stylophora pistillata</name>
    <name type="common">Smooth cauliflower coral</name>
    <dbReference type="NCBI Taxonomy" id="50429"/>
    <lineage>
        <taxon>Eukaryota</taxon>
        <taxon>Metazoa</taxon>
        <taxon>Cnidaria</taxon>
        <taxon>Anthozoa</taxon>
        <taxon>Hexacorallia</taxon>
        <taxon>Scleractinia</taxon>
        <taxon>Astrocoeniina</taxon>
        <taxon>Pocilloporidae</taxon>
        <taxon>Stylophora</taxon>
    </lineage>
</organism>
<dbReference type="AlphaFoldDB" id="A0A2B4S648"/>
<dbReference type="InterPro" id="IPR023780">
    <property type="entry name" value="Chromo_domain"/>
</dbReference>
<reference evidence="3" key="1">
    <citation type="journal article" date="2017" name="bioRxiv">
        <title>Comparative analysis of the genomes of Stylophora pistillata and Acropora digitifera provides evidence for extensive differences between species of corals.</title>
        <authorList>
            <person name="Voolstra C.R."/>
            <person name="Li Y."/>
            <person name="Liew Y.J."/>
            <person name="Baumgarten S."/>
            <person name="Zoccola D."/>
            <person name="Flot J.-F."/>
            <person name="Tambutte S."/>
            <person name="Allemand D."/>
            <person name="Aranda M."/>
        </authorList>
    </citation>
    <scope>NUCLEOTIDE SEQUENCE [LARGE SCALE GENOMIC DNA]</scope>
</reference>
<dbReference type="PROSITE" id="PS50013">
    <property type="entry name" value="CHROMO_2"/>
    <property type="match status" value="1"/>
</dbReference>
<dbReference type="STRING" id="50429.A0A2B4S648"/>